<dbReference type="SMART" id="SM00245">
    <property type="entry name" value="TSPc"/>
    <property type="match status" value="1"/>
</dbReference>
<reference evidence="9" key="1">
    <citation type="submission" date="2017-09" db="EMBL/GenBank/DDBJ databases">
        <title>Depth-based differentiation of microbial function through sediment-hosted aquifers and enrichment of novel symbionts in the deep terrestrial subsurface.</title>
        <authorList>
            <person name="Probst A.J."/>
            <person name="Ladd B."/>
            <person name="Jarett J.K."/>
            <person name="Geller-Mcgrath D.E."/>
            <person name="Sieber C.M.K."/>
            <person name="Emerson J.B."/>
            <person name="Anantharaman K."/>
            <person name="Thomas B.C."/>
            <person name="Malmstrom R."/>
            <person name="Stieglmeier M."/>
            <person name="Klingl A."/>
            <person name="Woyke T."/>
            <person name="Ryan C.M."/>
            <person name="Banfield J.F."/>
        </authorList>
    </citation>
    <scope>NUCLEOTIDE SEQUENCE [LARGE SCALE GENOMIC DNA]</scope>
</reference>
<dbReference type="Pfam" id="PF17820">
    <property type="entry name" value="PDZ_6"/>
    <property type="match status" value="1"/>
</dbReference>
<dbReference type="GO" id="GO:0007165">
    <property type="term" value="P:signal transduction"/>
    <property type="evidence" value="ECO:0007669"/>
    <property type="project" value="TreeGrafter"/>
</dbReference>
<keyword evidence="3 5" id="KW-0378">Hydrolase</keyword>
<dbReference type="PROSITE" id="PS50106">
    <property type="entry name" value="PDZ"/>
    <property type="match status" value="1"/>
</dbReference>
<dbReference type="Proteomes" id="UP000230094">
    <property type="component" value="Unassembled WGS sequence"/>
</dbReference>
<keyword evidence="6" id="KW-1133">Transmembrane helix</keyword>
<organism evidence="8 9">
    <name type="scientific">Candidatus Nomurabacteria bacterium CG10_big_fil_rev_8_21_14_0_10_35_16</name>
    <dbReference type="NCBI Taxonomy" id="1974731"/>
    <lineage>
        <taxon>Bacteria</taxon>
        <taxon>Candidatus Nomuraibacteriota</taxon>
    </lineage>
</organism>
<dbReference type="NCBIfam" id="TIGR00225">
    <property type="entry name" value="prc"/>
    <property type="match status" value="1"/>
</dbReference>
<dbReference type="Gene3D" id="3.90.226.10">
    <property type="entry name" value="2-enoyl-CoA Hydratase, Chain A, domain 1"/>
    <property type="match status" value="1"/>
</dbReference>
<dbReference type="PANTHER" id="PTHR32060:SF30">
    <property type="entry name" value="CARBOXY-TERMINAL PROCESSING PROTEASE CTPA"/>
    <property type="match status" value="1"/>
</dbReference>
<dbReference type="SUPFAM" id="SSF52096">
    <property type="entry name" value="ClpP/crotonase"/>
    <property type="match status" value="1"/>
</dbReference>
<evidence type="ECO:0000256" key="3">
    <source>
        <dbReference type="ARBA" id="ARBA00022801"/>
    </source>
</evidence>
<dbReference type="CDD" id="cd07560">
    <property type="entry name" value="Peptidase_S41_CPP"/>
    <property type="match status" value="1"/>
</dbReference>
<sequence length="404" mass="44634">MKEFFKTKRNYSTILLIVLFFILGVYVGNNQRPEIDKVTSLINKETGVETQADFGPFWKAWNEINEKSPNAEKITDQERVYGAISGLVSSLDDPYSVFFSPDEAKAFQEEIAGNFTGVGMEIGVKNKTLTVVAPLKNTPAERAGILSGDQILQIDDTVTSGISVEEAVKLIRGERGTIVTLTIFREGFREPKEIKITRDIIEIPTLDEELRPDGIFIIRLYSFSANATSLFSQAIQRFIASNSDKLLLDLRGNPGGYLDAAVDISSWFLPGGKIVVTEDYGENQKSRVFRSRGYGGVKSDLKFVILINGGSASASEIVAGAMQDHKRATLVGTQSFGKGSVQEVVDITKNTLLKITVANWLTPNGHLIHEKGLTPDYKVEFTLKDLDAKRDPQMDKAVELLLNE</sequence>
<dbReference type="InterPro" id="IPR005151">
    <property type="entry name" value="Tail-specific_protease"/>
</dbReference>
<dbReference type="InterPro" id="IPR004447">
    <property type="entry name" value="Peptidase_S41A"/>
</dbReference>
<keyword evidence="6" id="KW-0812">Transmembrane</keyword>
<evidence type="ECO:0000313" key="8">
    <source>
        <dbReference type="EMBL" id="PIR68607.1"/>
    </source>
</evidence>
<dbReference type="Pfam" id="PF22694">
    <property type="entry name" value="CtpB_N-like"/>
    <property type="match status" value="1"/>
</dbReference>
<keyword evidence="4 5" id="KW-0720">Serine protease</keyword>
<dbReference type="FunFam" id="2.30.42.10:FF:000063">
    <property type="entry name" value="Peptidase, S41 family"/>
    <property type="match status" value="1"/>
</dbReference>
<keyword evidence="6" id="KW-0472">Membrane</keyword>
<dbReference type="GO" id="GO:0006508">
    <property type="term" value="P:proteolysis"/>
    <property type="evidence" value="ECO:0007669"/>
    <property type="project" value="UniProtKB-KW"/>
</dbReference>
<evidence type="ECO:0000313" key="9">
    <source>
        <dbReference type="Proteomes" id="UP000230094"/>
    </source>
</evidence>
<feature type="transmembrane region" description="Helical" evidence="6">
    <location>
        <begin position="12"/>
        <end position="29"/>
    </location>
</feature>
<accession>A0A2H0TC88</accession>
<dbReference type="SUPFAM" id="SSF50156">
    <property type="entry name" value="PDZ domain-like"/>
    <property type="match status" value="1"/>
</dbReference>
<feature type="domain" description="PDZ" evidence="7">
    <location>
        <begin position="104"/>
        <end position="186"/>
    </location>
</feature>
<evidence type="ECO:0000256" key="4">
    <source>
        <dbReference type="ARBA" id="ARBA00022825"/>
    </source>
</evidence>
<dbReference type="GO" id="GO:0030288">
    <property type="term" value="C:outer membrane-bounded periplasmic space"/>
    <property type="evidence" value="ECO:0007669"/>
    <property type="project" value="TreeGrafter"/>
</dbReference>
<dbReference type="InterPro" id="IPR029045">
    <property type="entry name" value="ClpP/crotonase-like_dom_sf"/>
</dbReference>
<dbReference type="PANTHER" id="PTHR32060">
    <property type="entry name" value="TAIL-SPECIFIC PROTEASE"/>
    <property type="match status" value="1"/>
</dbReference>
<dbReference type="Gene3D" id="3.30.750.44">
    <property type="match status" value="1"/>
</dbReference>
<dbReference type="InterPro" id="IPR001478">
    <property type="entry name" value="PDZ"/>
</dbReference>
<keyword evidence="2 5" id="KW-0645">Protease</keyword>
<evidence type="ECO:0000256" key="2">
    <source>
        <dbReference type="ARBA" id="ARBA00022670"/>
    </source>
</evidence>
<comment type="similarity">
    <text evidence="1 5">Belongs to the peptidase S41A family.</text>
</comment>
<proteinExistence type="inferred from homology"/>
<evidence type="ECO:0000259" key="7">
    <source>
        <dbReference type="PROSITE" id="PS50106"/>
    </source>
</evidence>
<evidence type="ECO:0000256" key="1">
    <source>
        <dbReference type="ARBA" id="ARBA00009179"/>
    </source>
</evidence>
<dbReference type="InterPro" id="IPR055210">
    <property type="entry name" value="CtpA/B_N"/>
</dbReference>
<evidence type="ECO:0000256" key="5">
    <source>
        <dbReference type="RuleBase" id="RU004404"/>
    </source>
</evidence>
<dbReference type="InterPro" id="IPR036034">
    <property type="entry name" value="PDZ_sf"/>
</dbReference>
<dbReference type="GO" id="GO:0004175">
    <property type="term" value="F:endopeptidase activity"/>
    <property type="evidence" value="ECO:0007669"/>
    <property type="project" value="TreeGrafter"/>
</dbReference>
<name>A0A2H0TC88_9BACT</name>
<protein>
    <recommendedName>
        <fullName evidence="7">PDZ domain-containing protein</fullName>
    </recommendedName>
</protein>
<dbReference type="AlphaFoldDB" id="A0A2H0TC88"/>
<dbReference type="InterPro" id="IPR041489">
    <property type="entry name" value="PDZ_6"/>
</dbReference>
<dbReference type="Pfam" id="PF03572">
    <property type="entry name" value="Peptidase_S41"/>
    <property type="match status" value="1"/>
</dbReference>
<gene>
    <name evidence="8" type="ORF">COU49_00065</name>
</gene>
<dbReference type="CDD" id="cd06782">
    <property type="entry name" value="cpPDZ_CPP-like"/>
    <property type="match status" value="1"/>
</dbReference>
<dbReference type="GO" id="GO:0008236">
    <property type="term" value="F:serine-type peptidase activity"/>
    <property type="evidence" value="ECO:0007669"/>
    <property type="project" value="UniProtKB-KW"/>
</dbReference>
<dbReference type="Gene3D" id="2.30.42.10">
    <property type="match status" value="1"/>
</dbReference>
<evidence type="ECO:0000256" key="6">
    <source>
        <dbReference type="SAM" id="Phobius"/>
    </source>
</evidence>
<comment type="caution">
    <text evidence="8">The sequence shown here is derived from an EMBL/GenBank/DDBJ whole genome shotgun (WGS) entry which is preliminary data.</text>
</comment>
<dbReference type="SMART" id="SM00228">
    <property type="entry name" value="PDZ"/>
    <property type="match status" value="1"/>
</dbReference>
<dbReference type="EMBL" id="PFCQ01000001">
    <property type="protein sequence ID" value="PIR68607.1"/>
    <property type="molecule type" value="Genomic_DNA"/>
</dbReference>